<sequence>MTFLRPSSLRTATLLRPAIARPALPIATTYKRFAHSGYGDGKGDPVGENPQKQPPAKSRDLEHPGPPAPDVGKGTDGTAPKSQNPGGEEKSASSSSKSQQQQKKNSQSVKGAQPKILNENPPSEESPEVRQHNQEMENRAERAETKISNEDAEKDKVSPGFWSGQGGTQGR</sequence>
<organism evidence="2 3">
    <name type="scientific">Botryosphaeria dothidea</name>
    <dbReference type="NCBI Taxonomy" id="55169"/>
    <lineage>
        <taxon>Eukaryota</taxon>
        <taxon>Fungi</taxon>
        <taxon>Dikarya</taxon>
        <taxon>Ascomycota</taxon>
        <taxon>Pezizomycotina</taxon>
        <taxon>Dothideomycetes</taxon>
        <taxon>Dothideomycetes incertae sedis</taxon>
        <taxon>Botryosphaeriales</taxon>
        <taxon>Botryosphaeriaceae</taxon>
        <taxon>Botryosphaeria</taxon>
    </lineage>
</organism>
<dbReference type="Proteomes" id="UP000572817">
    <property type="component" value="Unassembled WGS sequence"/>
</dbReference>
<reference evidence="2" key="1">
    <citation type="submission" date="2020-04" db="EMBL/GenBank/DDBJ databases">
        <title>Genome Assembly and Annotation of Botryosphaeria dothidea sdau 11-99, a Latent Pathogen of Apple Fruit Ring Rot in China.</title>
        <authorList>
            <person name="Yu C."/>
            <person name="Diao Y."/>
            <person name="Lu Q."/>
            <person name="Zhao J."/>
            <person name="Cui S."/>
            <person name="Peng C."/>
            <person name="He B."/>
            <person name="Liu H."/>
        </authorList>
    </citation>
    <scope>NUCLEOTIDE SEQUENCE [LARGE SCALE GENOMIC DNA]</scope>
    <source>
        <strain evidence="2">Sdau11-99</strain>
    </source>
</reference>
<proteinExistence type="predicted"/>
<gene>
    <name evidence="2" type="ORF">GTA08_BOTSDO05651</name>
</gene>
<feature type="compositionally biased region" description="Low complexity" evidence="1">
    <location>
        <begin position="92"/>
        <end position="110"/>
    </location>
</feature>
<feature type="compositionally biased region" description="Basic and acidic residues" evidence="1">
    <location>
        <begin position="127"/>
        <end position="157"/>
    </location>
</feature>
<protein>
    <submittedName>
        <fullName evidence="2">Conserved serine-rich protein</fullName>
    </submittedName>
</protein>
<feature type="region of interest" description="Disordered" evidence="1">
    <location>
        <begin position="34"/>
        <end position="171"/>
    </location>
</feature>
<comment type="caution">
    <text evidence="2">The sequence shown here is derived from an EMBL/GenBank/DDBJ whole genome shotgun (WGS) entry which is preliminary data.</text>
</comment>
<evidence type="ECO:0000256" key="1">
    <source>
        <dbReference type="SAM" id="MobiDB-lite"/>
    </source>
</evidence>
<accession>A0A8H4IV64</accession>
<name>A0A8H4IV64_9PEZI</name>
<evidence type="ECO:0000313" key="3">
    <source>
        <dbReference type="Proteomes" id="UP000572817"/>
    </source>
</evidence>
<keyword evidence="3" id="KW-1185">Reference proteome</keyword>
<dbReference type="EMBL" id="WWBZ02000033">
    <property type="protein sequence ID" value="KAF4306967.1"/>
    <property type="molecule type" value="Genomic_DNA"/>
</dbReference>
<dbReference type="AlphaFoldDB" id="A0A8H4IV64"/>
<evidence type="ECO:0000313" key="2">
    <source>
        <dbReference type="EMBL" id="KAF4306967.1"/>
    </source>
</evidence>
<dbReference type="OrthoDB" id="5334244at2759"/>